<dbReference type="EC" id="1.6.99.1" evidence="7"/>
<dbReference type="SUPFAM" id="SSF51395">
    <property type="entry name" value="FMN-linked oxidoreductases"/>
    <property type="match status" value="1"/>
</dbReference>
<evidence type="ECO:0000256" key="1">
    <source>
        <dbReference type="ARBA" id="ARBA00001917"/>
    </source>
</evidence>
<dbReference type="Gene3D" id="3.20.20.70">
    <property type="entry name" value="Aldolase class I"/>
    <property type="match status" value="1"/>
</dbReference>
<organism evidence="7">
    <name type="scientific">uncultured delta proteobacterium</name>
    <dbReference type="NCBI Taxonomy" id="34034"/>
    <lineage>
        <taxon>Bacteria</taxon>
        <taxon>Deltaproteobacteria</taxon>
        <taxon>environmental samples</taxon>
    </lineage>
</organism>
<evidence type="ECO:0000256" key="4">
    <source>
        <dbReference type="ARBA" id="ARBA00022857"/>
    </source>
</evidence>
<dbReference type="InterPro" id="IPR013785">
    <property type="entry name" value="Aldolase_TIM"/>
</dbReference>
<dbReference type="InterPro" id="IPR044152">
    <property type="entry name" value="YqjM-like"/>
</dbReference>
<keyword evidence="3" id="KW-0288">FMN</keyword>
<dbReference type="AlphaFoldDB" id="A0A212JHC1"/>
<dbReference type="InterPro" id="IPR001155">
    <property type="entry name" value="OxRdtase_FMN_N"/>
</dbReference>
<keyword evidence="4" id="KW-0521">NADP</keyword>
<keyword evidence="5 7" id="KW-0560">Oxidoreductase</keyword>
<proteinExistence type="predicted"/>
<comment type="cofactor">
    <cofactor evidence="1">
        <name>FMN</name>
        <dbReference type="ChEBI" id="CHEBI:58210"/>
    </cofactor>
</comment>
<name>A0A212JHC1_9DELT</name>
<protein>
    <submittedName>
        <fullName evidence="7">NADPH dehydrogenase</fullName>
        <ecNumber evidence="7">1.6.99.1</ecNumber>
    </submittedName>
</protein>
<dbReference type="Pfam" id="PF00724">
    <property type="entry name" value="Oxidored_FMN"/>
    <property type="match status" value="1"/>
</dbReference>
<dbReference type="EMBL" id="FLUQ01000001">
    <property type="protein sequence ID" value="SBV98810.1"/>
    <property type="molecule type" value="Genomic_DNA"/>
</dbReference>
<dbReference type="PANTHER" id="PTHR43303">
    <property type="entry name" value="NADPH DEHYDROGENASE C23G7.10C-RELATED"/>
    <property type="match status" value="1"/>
</dbReference>
<keyword evidence="2" id="KW-0285">Flavoprotein</keyword>
<evidence type="ECO:0000256" key="2">
    <source>
        <dbReference type="ARBA" id="ARBA00022630"/>
    </source>
</evidence>
<accession>A0A212JHC1</accession>
<evidence type="ECO:0000259" key="6">
    <source>
        <dbReference type="Pfam" id="PF00724"/>
    </source>
</evidence>
<dbReference type="GO" id="GO:0010181">
    <property type="term" value="F:FMN binding"/>
    <property type="evidence" value="ECO:0007669"/>
    <property type="project" value="InterPro"/>
</dbReference>
<evidence type="ECO:0000256" key="3">
    <source>
        <dbReference type="ARBA" id="ARBA00022643"/>
    </source>
</evidence>
<reference evidence="7" key="1">
    <citation type="submission" date="2016-04" db="EMBL/GenBank/DDBJ databases">
        <authorList>
            <person name="Evans L.H."/>
            <person name="Alamgir A."/>
            <person name="Owens N."/>
            <person name="Weber N.D."/>
            <person name="Virtaneva K."/>
            <person name="Barbian K."/>
            <person name="Babar A."/>
            <person name="Rosenke K."/>
        </authorList>
    </citation>
    <scope>NUCLEOTIDE SEQUENCE</scope>
    <source>
        <strain evidence="7">86</strain>
    </source>
</reference>
<dbReference type="CDD" id="cd02932">
    <property type="entry name" value="OYE_YqiM_FMN"/>
    <property type="match status" value="1"/>
</dbReference>
<dbReference type="GO" id="GO:0050661">
    <property type="term" value="F:NADP binding"/>
    <property type="evidence" value="ECO:0007669"/>
    <property type="project" value="InterPro"/>
</dbReference>
<dbReference type="GO" id="GO:0003959">
    <property type="term" value="F:NADPH dehydrogenase activity"/>
    <property type="evidence" value="ECO:0007669"/>
    <property type="project" value="UniProtKB-EC"/>
</dbReference>
<evidence type="ECO:0000313" key="7">
    <source>
        <dbReference type="EMBL" id="SBV98810.1"/>
    </source>
</evidence>
<sequence length="364" mass="39108">MQTLFSPITMNGLTLPNRIIIPPMDQYSAVDGHPAEWHFVHYGHLSLSGAGLLIVEATAVADIGRISPADLGLWNEAQEESHRKMLQFIRKFSCMPIAVQLGHAGRKASTGKPWEGKGALSPEEGGWEVCAPSAVKYDPVSPEPIALTNGDIAPLVAAFAEAAARADKAGYDAIELHGAHGYLIHQFLSPLANFRTDEYGGSLEGRIRFPLEVFKAVRAVVPQEKPVGIRVSGTDYAEGGWDVEECAIFAKELEKLGCAYIHVSGGGLSPIQKINLAPGYQVSLATRIKAATAMPVIAVGLITEPELAASIVVNGQADMVAIGRAMLYDPRWPWHAAAKLGITISESPRQYLRCEPRAAKGLFV</sequence>
<evidence type="ECO:0000256" key="5">
    <source>
        <dbReference type="ARBA" id="ARBA00023002"/>
    </source>
</evidence>
<feature type="domain" description="NADH:flavin oxidoreductase/NADH oxidase N-terminal" evidence="6">
    <location>
        <begin position="4"/>
        <end position="338"/>
    </location>
</feature>
<dbReference type="PANTHER" id="PTHR43303:SF4">
    <property type="entry name" value="NADPH DEHYDROGENASE C23G7.10C-RELATED"/>
    <property type="match status" value="1"/>
</dbReference>
<gene>
    <name evidence="7" type="primary">namA</name>
    <name evidence="7" type="ORF">KL86DPRO_11450</name>
</gene>